<feature type="non-terminal residue" evidence="2">
    <location>
        <position position="108"/>
    </location>
</feature>
<keyword evidence="3" id="KW-1185">Reference proteome</keyword>
<feature type="compositionally biased region" description="Polar residues" evidence="1">
    <location>
        <begin position="25"/>
        <end position="35"/>
    </location>
</feature>
<protein>
    <submittedName>
        <fullName evidence="2">Uncharacterized protein</fullName>
    </submittedName>
</protein>
<feature type="compositionally biased region" description="Low complexity" evidence="1">
    <location>
        <begin position="1"/>
        <end position="24"/>
    </location>
</feature>
<gene>
    <name evidence="2" type="ORF">PIB30_099099</name>
</gene>
<evidence type="ECO:0000313" key="3">
    <source>
        <dbReference type="Proteomes" id="UP001341840"/>
    </source>
</evidence>
<evidence type="ECO:0000313" key="2">
    <source>
        <dbReference type="EMBL" id="MED6165389.1"/>
    </source>
</evidence>
<feature type="region of interest" description="Disordered" evidence="1">
    <location>
        <begin position="1"/>
        <end position="38"/>
    </location>
</feature>
<name>A0ABU6UX04_9FABA</name>
<dbReference type="EMBL" id="JASCZI010123437">
    <property type="protein sequence ID" value="MED6165389.1"/>
    <property type="molecule type" value="Genomic_DNA"/>
</dbReference>
<evidence type="ECO:0000256" key="1">
    <source>
        <dbReference type="SAM" id="MobiDB-lite"/>
    </source>
</evidence>
<proteinExistence type="predicted"/>
<comment type="caution">
    <text evidence="2">The sequence shown here is derived from an EMBL/GenBank/DDBJ whole genome shotgun (WGS) entry which is preliminary data.</text>
</comment>
<dbReference type="Proteomes" id="UP001341840">
    <property type="component" value="Unassembled WGS sequence"/>
</dbReference>
<reference evidence="2 3" key="1">
    <citation type="journal article" date="2023" name="Plants (Basel)">
        <title>Bridging the Gap: Combining Genomics and Transcriptomics Approaches to Understand Stylosanthes scabra, an Orphan Legume from the Brazilian Caatinga.</title>
        <authorList>
            <person name="Ferreira-Neto J.R.C."/>
            <person name="da Silva M.D."/>
            <person name="Binneck E."/>
            <person name="de Melo N.F."/>
            <person name="da Silva R.H."/>
            <person name="de Melo A.L.T.M."/>
            <person name="Pandolfi V."/>
            <person name="Bustamante F.O."/>
            <person name="Brasileiro-Vidal A.C."/>
            <person name="Benko-Iseppon A.M."/>
        </authorList>
    </citation>
    <scope>NUCLEOTIDE SEQUENCE [LARGE SCALE GENOMIC DNA]</scope>
    <source>
        <tissue evidence="2">Leaves</tissue>
    </source>
</reference>
<organism evidence="2 3">
    <name type="scientific">Stylosanthes scabra</name>
    <dbReference type="NCBI Taxonomy" id="79078"/>
    <lineage>
        <taxon>Eukaryota</taxon>
        <taxon>Viridiplantae</taxon>
        <taxon>Streptophyta</taxon>
        <taxon>Embryophyta</taxon>
        <taxon>Tracheophyta</taxon>
        <taxon>Spermatophyta</taxon>
        <taxon>Magnoliopsida</taxon>
        <taxon>eudicotyledons</taxon>
        <taxon>Gunneridae</taxon>
        <taxon>Pentapetalae</taxon>
        <taxon>rosids</taxon>
        <taxon>fabids</taxon>
        <taxon>Fabales</taxon>
        <taxon>Fabaceae</taxon>
        <taxon>Papilionoideae</taxon>
        <taxon>50 kb inversion clade</taxon>
        <taxon>dalbergioids sensu lato</taxon>
        <taxon>Dalbergieae</taxon>
        <taxon>Pterocarpus clade</taxon>
        <taxon>Stylosanthes</taxon>
    </lineage>
</organism>
<accession>A0ABU6UX04</accession>
<sequence>MASSTTGHGARAADTAAAVMAEGTPTTRAGSTETPDTAELGQGEAAEVALACKPHHRRCETLYIHVRCDPSSAHRTKTPRTYPAVVHNDGALMVHRRMHAGRIQNRNP</sequence>